<comment type="catalytic activity">
    <reaction evidence="3">
        <text>holo-[citrate lyase ACP] + acetate + ATP = acetyl-[citrate lyase ACP] + AMP + diphosphate</text>
        <dbReference type="Rhea" id="RHEA:23788"/>
        <dbReference type="Rhea" id="RHEA-COMP:10158"/>
        <dbReference type="Rhea" id="RHEA-COMP:13710"/>
        <dbReference type="ChEBI" id="CHEBI:30089"/>
        <dbReference type="ChEBI" id="CHEBI:30616"/>
        <dbReference type="ChEBI" id="CHEBI:33019"/>
        <dbReference type="ChEBI" id="CHEBI:82683"/>
        <dbReference type="ChEBI" id="CHEBI:137976"/>
        <dbReference type="ChEBI" id="CHEBI:456215"/>
        <dbReference type="EC" id="6.2.1.22"/>
    </reaction>
</comment>
<evidence type="ECO:0000256" key="1">
    <source>
        <dbReference type="ARBA" id="ARBA00022741"/>
    </source>
</evidence>
<dbReference type="InterPro" id="IPR014729">
    <property type="entry name" value="Rossmann-like_a/b/a_fold"/>
</dbReference>
<organism evidence="5 6">
    <name type="scientific">Liquorilactobacillus ghanensis DSM 18630</name>
    <dbReference type="NCBI Taxonomy" id="1423750"/>
    <lineage>
        <taxon>Bacteria</taxon>
        <taxon>Bacillati</taxon>
        <taxon>Bacillota</taxon>
        <taxon>Bacilli</taxon>
        <taxon>Lactobacillales</taxon>
        <taxon>Lactobacillaceae</taxon>
        <taxon>Liquorilactobacillus</taxon>
    </lineage>
</organism>
<protein>
    <recommendedName>
        <fullName evidence="3">[Citrate [pro-3S]-lyase] ligase</fullName>
        <ecNumber evidence="3">6.2.1.22</ecNumber>
    </recommendedName>
</protein>
<evidence type="ECO:0000256" key="3">
    <source>
        <dbReference type="PIRNR" id="PIRNR005751"/>
    </source>
</evidence>
<dbReference type="GO" id="GO:0008771">
    <property type="term" value="F:[citrate (pro-3S)-lyase] ligase activity"/>
    <property type="evidence" value="ECO:0007669"/>
    <property type="project" value="UniProtKB-EC"/>
</dbReference>
<dbReference type="PIRSF" id="PIRSF005751">
    <property type="entry name" value="Acet_citr_lig"/>
    <property type="match status" value="1"/>
</dbReference>
<evidence type="ECO:0000259" key="4">
    <source>
        <dbReference type="SMART" id="SM00764"/>
    </source>
</evidence>
<dbReference type="InterPro" id="IPR013166">
    <property type="entry name" value="Citrate_lyase_ligase_C"/>
</dbReference>
<dbReference type="GeneID" id="98318617"/>
<dbReference type="InterPro" id="IPR004821">
    <property type="entry name" value="Cyt_trans-like"/>
</dbReference>
<reference evidence="5 6" key="1">
    <citation type="journal article" date="2015" name="Genome Announc.">
        <title>Expanding the biotechnology potential of lactobacilli through comparative genomics of 213 strains and associated genera.</title>
        <authorList>
            <person name="Sun Z."/>
            <person name="Harris H.M."/>
            <person name="McCann A."/>
            <person name="Guo C."/>
            <person name="Argimon S."/>
            <person name="Zhang W."/>
            <person name="Yang X."/>
            <person name="Jeffery I.B."/>
            <person name="Cooney J.C."/>
            <person name="Kagawa T.F."/>
            <person name="Liu W."/>
            <person name="Song Y."/>
            <person name="Salvetti E."/>
            <person name="Wrobel A."/>
            <person name="Rasinkangas P."/>
            <person name="Parkhill J."/>
            <person name="Rea M.C."/>
            <person name="O'Sullivan O."/>
            <person name="Ritari J."/>
            <person name="Douillard F.P."/>
            <person name="Paul Ross R."/>
            <person name="Yang R."/>
            <person name="Briner A.E."/>
            <person name="Felis G.E."/>
            <person name="de Vos W.M."/>
            <person name="Barrangou R."/>
            <person name="Klaenhammer T.R."/>
            <person name="Caufield P.W."/>
            <person name="Cui Y."/>
            <person name="Zhang H."/>
            <person name="O'Toole P.W."/>
        </authorList>
    </citation>
    <scope>NUCLEOTIDE SEQUENCE [LARGE SCALE GENOMIC DNA]</scope>
    <source>
        <strain evidence="5 6">DSM 18630</strain>
    </source>
</reference>
<dbReference type="AlphaFoldDB" id="A0A0R1VM78"/>
<accession>A0A0R1VM78</accession>
<dbReference type="GO" id="GO:0016829">
    <property type="term" value="F:lyase activity"/>
    <property type="evidence" value="ECO:0007669"/>
    <property type="project" value="UniProtKB-KW"/>
</dbReference>
<dbReference type="SMART" id="SM00764">
    <property type="entry name" value="Citrate_ly_lig"/>
    <property type="match status" value="1"/>
</dbReference>
<dbReference type="NCBIfam" id="TIGR00124">
    <property type="entry name" value="cit_ly_ligase"/>
    <property type="match status" value="1"/>
</dbReference>
<keyword evidence="5" id="KW-0456">Lyase</keyword>
<dbReference type="Gene3D" id="3.40.50.620">
    <property type="entry name" value="HUPs"/>
    <property type="match status" value="1"/>
</dbReference>
<dbReference type="EMBL" id="AZGB01000015">
    <property type="protein sequence ID" value="KRM06437.1"/>
    <property type="molecule type" value="Genomic_DNA"/>
</dbReference>
<name>A0A0R1VM78_9LACO</name>
<dbReference type="PATRIC" id="fig|1423750.3.peg.601"/>
<dbReference type="InterPro" id="IPR005216">
    <property type="entry name" value="Citrate_lyase_ligase"/>
</dbReference>
<dbReference type="GO" id="GO:0005524">
    <property type="term" value="F:ATP binding"/>
    <property type="evidence" value="ECO:0007669"/>
    <property type="project" value="UniProtKB-UniRule"/>
</dbReference>
<dbReference type="PANTHER" id="PTHR40599:SF1">
    <property type="entry name" value="[CITRATE [PRO-3S]-LYASE] LIGASE"/>
    <property type="match status" value="1"/>
</dbReference>
<gene>
    <name evidence="5" type="ORF">FC89_GL000582</name>
</gene>
<feature type="domain" description="Citrate lyase ligase C-terminal" evidence="4">
    <location>
        <begin position="150"/>
        <end position="331"/>
    </location>
</feature>
<comment type="function">
    <text evidence="3">Acetylation of prosthetic group (2-(5''-phosphoribosyl)-3'-dephosphocoenzyme-A) of the gamma subunit of citrate lyase.</text>
</comment>
<dbReference type="NCBIfam" id="TIGR00125">
    <property type="entry name" value="cyt_tran_rel"/>
    <property type="match status" value="1"/>
</dbReference>
<comment type="caution">
    <text evidence="5">The sequence shown here is derived from an EMBL/GenBank/DDBJ whole genome shotgun (WGS) entry which is preliminary data.</text>
</comment>
<keyword evidence="3" id="KW-0436">Ligase</keyword>
<keyword evidence="2 3" id="KW-0067">ATP-binding</keyword>
<dbReference type="Pfam" id="PF08218">
    <property type="entry name" value="Citrate_ly_lig"/>
    <property type="match status" value="1"/>
</dbReference>
<dbReference type="EC" id="6.2.1.22" evidence="3"/>
<dbReference type="STRING" id="1423750.FC89_GL000582"/>
<evidence type="ECO:0000256" key="2">
    <source>
        <dbReference type="ARBA" id="ARBA00022840"/>
    </source>
</evidence>
<keyword evidence="6" id="KW-1185">Reference proteome</keyword>
<evidence type="ECO:0000313" key="5">
    <source>
        <dbReference type="EMBL" id="KRM06437.1"/>
    </source>
</evidence>
<sequence>MVRKAKELNLKNNEDFALWKNFLENVGINNFSEEEVNQVDLTIGIFDKQKLLATGSLAGNILKYIAVSADSIGTGSNFNLIVSELIGKLALKGIFHTFVFTKPKYVTSFQHLGFKKLAVTEFGAVLERGFPDISTYLADIKQTENPVKKTAAIVMNANPFTLGHKFLVEQASQENDLVYVFVVATNAGLFATDERLKLVKQGTQHLSNVKVVSGGSYMVSYATFPAYFLDSPNDLIEYQTTLDALVFKNWIANYLHINTRYLGSEPLSRTTSIYNKILKKVLTPEISVKIINRRQLLNGEVISASNVRKKIAQNKLNELNELVPETTLKFIRENAAILKLRIKKGMKIRGN</sequence>
<evidence type="ECO:0000313" key="6">
    <source>
        <dbReference type="Proteomes" id="UP000051451"/>
    </source>
</evidence>
<dbReference type="SUPFAM" id="SSF52374">
    <property type="entry name" value="Nucleotidylyl transferase"/>
    <property type="match status" value="1"/>
</dbReference>
<proteinExistence type="predicted"/>
<keyword evidence="1 3" id="KW-0547">Nucleotide-binding</keyword>
<dbReference type="OrthoDB" id="9779753at2"/>
<dbReference type="PANTHER" id="PTHR40599">
    <property type="entry name" value="[CITRATE [PRO-3S]-LYASE] LIGASE"/>
    <property type="match status" value="1"/>
</dbReference>
<dbReference type="RefSeq" id="WP_057871354.1">
    <property type="nucleotide sequence ID" value="NZ_AZGB01000015.1"/>
</dbReference>
<dbReference type="Proteomes" id="UP000051451">
    <property type="component" value="Unassembled WGS sequence"/>
</dbReference>